<dbReference type="PANTHER" id="PTHR32248">
    <property type="entry name" value="RNA POLYMERASE SIGMA-54 FACTOR"/>
    <property type="match status" value="1"/>
</dbReference>
<evidence type="ECO:0000313" key="13">
    <source>
        <dbReference type="Proteomes" id="UP000635665"/>
    </source>
</evidence>
<accession>A0ABS0THZ2</accession>
<protein>
    <submittedName>
        <fullName evidence="12">RNA polymerase factor sigma-54</fullName>
    </submittedName>
</protein>
<dbReference type="InterPro" id="IPR007634">
    <property type="entry name" value="RNA_pol_sigma_54_DNA-bd"/>
</dbReference>
<keyword evidence="8" id="KW-0804">Transcription</keyword>
<evidence type="ECO:0000256" key="8">
    <source>
        <dbReference type="ARBA" id="ARBA00023163"/>
    </source>
</evidence>
<dbReference type="RefSeq" id="WP_198638956.1">
    <property type="nucleotide sequence ID" value="NZ_JAEHNY010000010.1"/>
</dbReference>
<feature type="domain" description="RNA polymerase sigma factor 54 DNA-binding" evidence="10">
    <location>
        <begin position="329"/>
        <end position="486"/>
    </location>
</feature>
<evidence type="ECO:0000256" key="9">
    <source>
        <dbReference type="SAM" id="MobiDB-lite"/>
    </source>
</evidence>
<keyword evidence="2" id="KW-0240">DNA-directed RNA polymerase</keyword>
<sequence>MLKQQLNLKLSQKLSPQQIQLMKLIQLPTQAFEQRIKQELEENPALEDGKLEARDEFEEYEDDYKERDREDEGTESIEAEIDVDEYLSDDEVPNYRLQANNYSPDDDEKSVPYAAGTSFTQYLTTQLSTLRFDETEEQIAAFLVGSVDESGYLRRELQDIVDDLAFTQNIYTDEDAVEKVLKKVQELDPAGVGARSLQECLLIQLRRKEPTKAVELAEDILDRSFDQFSKKHYTKIISRHDISEDELREAIDVIEHLNPKPGGSYSGNTRMIEHVIPDFTIKIVDGDLELSLNGRNAPQMHVSRDYSDMLKGYKESKEKTKAQKDAVMFIKQKLDAAKWFIEAIQQRQQTLMVTMSAIMNYQKEYFLTGDERNLRPMILKDIADEIEMDVSTVSRVANSKYVDTPYGTKLIKEFFSESMKNDQGEDVSTREIKKILEISIEEEDKRKPLTDEKLAKVLKDKGYPIARRTVAKYREQLDIPVARLRKEI</sequence>
<dbReference type="EMBL" id="JAEHNY010000010">
    <property type="protein sequence ID" value="MBI6120679.1"/>
    <property type="molecule type" value="Genomic_DNA"/>
</dbReference>
<evidence type="ECO:0000256" key="4">
    <source>
        <dbReference type="ARBA" id="ARBA00022695"/>
    </source>
</evidence>
<evidence type="ECO:0000259" key="10">
    <source>
        <dbReference type="Pfam" id="PF04552"/>
    </source>
</evidence>
<comment type="similarity">
    <text evidence="1">Belongs to the sigma-54 factor family.</text>
</comment>
<dbReference type="PRINTS" id="PR00045">
    <property type="entry name" value="SIGMA54FCT"/>
</dbReference>
<dbReference type="Pfam" id="PF04963">
    <property type="entry name" value="Sigma54_CBD"/>
    <property type="match status" value="1"/>
</dbReference>
<dbReference type="PIRSF" id="PIRSF000774">
    <property type="entry name" value="RpoN"/>
    <property type="match status" value="1"/>
</dbReference>
<dbReference type="InterPro" id="IPR000394">
    <property type="entry name" value="RNA_pol_sigma_54"/>
</dbReference>
<dbReference type="Gene3D" id="1.10.10.60">
    <property type="entry name" value="Homeodomain-like"/>
    <property type="match status" value="1"/>
</dbReference>
<organism evidence="12 13">
    <name type="scientific">Salegentibacter maritimus</name>
    <dbReference type="NCBI Taxonomy" id="2794347"/>
    <lineage>
        <taxon>Bacteria</taxon>
        <taxon>Pseudomonadati</taxon>
        <taxon>Bacteroidota</taxon>
        <taxon>Flavobacteriia</taxon>
        <taxon>Flavobacteriales</taxon>
        <taxon>Flavobacteriaceae</taxon>
        <taxon>Salegentibacter</taxon>
    </lineage>
</organism>
<dbReference type="NCBIfam" id="TIGR02395">
    <property type="entry name" value="rpoN_sigma"/>
    <property type="match status" value="1"/>
</dbReference>
<proteinExistence type="inferred from homology"/>
<dbReference type="Pfam" id="PF04552">
    <property type="entry name" value="Sigma54_DBD"/>
    <property type="match status" value="1"/>
</dbReference>
<evidence type="ECO:0000313" key="12">
    <source>
        <dbReference type="EMBL" id="MBI6120679.1"/>
    </source>
</evidence>
<dbReference type="InterPro" id="IPR038709">
    <property type="entry name" value="RpoN_core-bd_sf"/>
</dbReference>
<keyword evidence="13" id="KW-1185">Reference proteome</keyword>
<evidence type="ECO:0000256" key="5">
    <source>
        <dbReference type="ARBA" id="ARBA00023015"/>
    </source>
</evidence>
<keyword evidence="5" id="KW-0805">Transcription regulation</keyword>
<keyword evidence="7" id="KW-0238">DNA-binding</keyword>
<dbReference type="Proteomes" id="UP000635665">
    <property type="component" value="Unassembled WGS sequence"/>
</dbReference>
<dbReference type="Gene3D" id="1.10.10.1330">
    <property type="entry name" value="RNA polymerase sigma-54 factor, core-binding domain"/>
    <property type="match status" value="1"/>
</dbReference>
<evidence type="ECO:0000256" key="6">
    <source>
        <dbReference type="ARBA" id="ARBA00023082"/>
    </source>
</evidence>
<keyword evidence="3" id="KW-0808">Transferase</keyword>
<evidence type="ECO:0000256" key="3">
    <source>
        <dbReference type="ARBA" id="ARBA00022679"/>
    </source>
</evidence>
<feature type="region of interest" description="Disordered" evidence="9">
    <location>
        <begin position="40"/>
        <end position="78"/>
    </location>
</feature>
<feature type="domain" description="RNA polymerase sigma factor 54 core-binding" evidence="11">
    <location>
        <begin position="115"/>
        <end position="306"/>
    </location>
</feature>
<keyword evidence="6" id="KW-0731">Sigma factor</keyword>
<evidence type="ECO:0000256" key="7">
    <source>
        <dbReference type="ARBA" id="ARBA00023125"/>
    </source>
</evidence>
<gene>
    <name evidence="12" type="primary">rpoN</name>
    <name evidence="12" type="ORF">I6U50_11680</name>
</gene>
<evidence type="ECO:0000259" key="11">
    <source>
        <dbReference type="Pfam" id="PF04963"/>
    </source>
</evidence>
<dbReference type="Pfam" id="PF00309">
    <property type="entry name" value="Sigma54_AID"/>
    <property type="match status" value="1"/>
</dbReference>
<dbReference type="PROSITE" id="PS50044">
    <property type="entry name" value="SIGMA54_3"/>
    <property type="match status" value="1"/>
</dbReference>
<comment type="caution">
    <text evidence="12">The sequence shown here is derived from an EMBL/GenBank/DDBJ whole genome shotgun (WGS) entry which is preliminary data.</text>
</comment>
<dbReference type="PANTHER" id="PTHR32248:SF4">
    <property type="entry name" value="RNA POLYMERASE SIGMA-54 FACTOR"/>
    <property type="match status" value="1"/>
</dbReference>
<dbReference type="InterPro" id="IPR007046">
    <property type="entry name" value="RNA_pol_sigma_54_core-bd"/>
</dbReference>
<evidence type="ECO:0000256" key="2">
    <source>
        <dbReference type="ARBA" id="ARBA00022478"/>
    </source>
</evidence>
<dbReference type="PROSITE" id="PS00718">
    <property type="entry name" value="SIGMA54_2"/>
    <property type="match status" value="1"/>
</dbReference>
<keyword evidence="4" id="KW-0548">Nucleotidyltransferase</keyword>
<name>A0ABS0THZ2_9FLAO</name>
<evidence type="ECO:0000256" key="1">
    <source>
        <dbReference type="ARBA" id="ARBA00008798"/>
    </source>
</evidence>
<reference evidence="12 13" key="1">
    <citation type="submission" date="2020-12" db="EMBL/GenBank/DDBJ databases">
        <title>Salegentibacter orientalis sp. nov., isolated from costal sediment.</title>
        <authorList>
            <person name="Lian F.-B."/>
        </authorList>
    </citation>
    <scope>NUCLEOTIDE SEQUENCE [LARGE SCALE GENOMIC DNA]</scope>
    <source>
        <strain evidence="12 13">F60176</strain>
    </source>
</reference>